<reference evidence="2 3" key="1">
    <citation type="submission" date="2016-01" db="EMBL/GenBank/DDBJ databases">
        <title>Draft Genome Sequences of Seven Thermophilic Sporeformers Isolated from Foods.</title>
        <authorList>
            <person name="Berendsen E.M."/>
            <person name="Wells-Bennik M.H."/>
            <person name="Krawcyk A.O."/>
            <person name="De Jong A."/>
            <person name="Holsappel S."/>
            <person name="Eijlander R.T."/>
            <person name="Kuipers O.P."/>
        </authorList>
    </citation>
    <scope>NUCLEOTIDE SEQUENCE [LARGE SCALE GENOMIC DNA]</scope>
    <source>
        <strain evidence="2 3">B4135</strain>
    </source>
</reference>
<comment type="caution">
    <text evidence="2">The sequence shown here is derived from an EMBL/GenBank/DDBJ whole genome shotgun (WGS) entry which is preliminary data.</text>
</comment>
<evidence type="ECO:0000313" key="3">
    <source>
        <dbReference type="Proteomes" id="UP000075683"/>
    </source>
</evidence>
<dbReference type="Proteomes" id="UP000075683">
    <property type="component" value="Unassembled WGS sequence"/>
</dbReference>
<evidence type="ECO:0000256" key="1">
    <source>
        <dbReference type="SAM" id="MobiDB-lite"/>
    </source>
</evidence>
<gene>
    <name evidence="2" type="ORF">B4135_1209</name>
</gene>
<protein>
    <submittedName>
        <fullName evidence="2">Uncharacterized protein</fullName>
    </submittedName>
</protein>
<evidence type="ECO:0000313" key="2">
    <source>
        <dbReference type="EMBL" id="KYD22726.1"/>
    </source>
</evidence>
<dbReference type="STRING" id="301148.B4135_1209"/>
<organism evidence="2 3">
    <name type="scientific">Caldibacillus debilis</name>
    <dbReference type="NCBI Taxonomy" id="301148"/>
    <lineage>
        <taxon>Bacteria</taxon>
        <taxon>Bacillati</taxon>
        <taxon>Bacillota</taxon>
        <taxon>Bacilli</taxon>
        <taxon>Bacillales</taxon>
        <taxon>Bacillaceae</taxon>
        <taxon>Caldibacillus</taxon>
    </lineage>
</organism>
<dbReference type="EMBL" id="LQYT01000009">
    <property type="protein sequence ID" value="KYD22726.1"/>
    <property type="molecule type" value="Genomic_DNA"/>
</dbReference>
<sequence>MFRKKRTGDHLREKRPATAGQMEKGKVQGAVKVAEGKHRPANGPIFRGIFFSSPVTSGAYLYPQTDPYSGEFPFAGIYRRTKGDPRFFCGKRPRASFGKCVRAGRGNRKLRFGRGRGRSHGYLAFVR</sequence>
<accession>A0A150ME35</accession>
<name>A0A150ME35_9BACI</name>
<dbReference type="AlphaFoldDB" id="A0A150ME35"/>
<proteinExistence type="predicted"/>
<feature type="region of interest" description="Disordered" evidence="1">
    <location>
        <begin position="1"/>
        <end position="26"/>
    </location>
</feature>